<dbReference type="OrthoDB" id="1936401at2"/>
<protein>
    <recommendedName>
        <fullName evidence="3">Flagellar hook-length control protein FliK</fullName>
    </recommendedName>
</protein>
<dbReference type="HOGENOM" id="CLU_035694_0_0_9"/>
<proteinExistence type="predicted"/>
<evidence type="ECO:0008006" key="3">
    <source>
        <dbReference type="Google" id="ProtNLM"/>
    </source>
</evidence>
<evidence type="ECO:0000313" key="2">
    <source>
        <dbReference type="Proteomes" id="UP000000814"/>
    </source>
</evidence>
<organism evidence="1 2">
    <name type="scientific">Clostridium acetobutylicum (strain ATCC 824 / DSM 792 / JCM 1419 / IAM 19013 / LMG 5710 / NBRC 13948 / NRRL B-527 / VKM B-1787 / 2291 / W)</name>
    <dbReference type="NCBI Taxonomy" id="272562"/>
    <lineage>
        <taxon>Bacteria</taxon>
        <taxon>Bacillati</taxon>
        <taxon>Bacillota</taxon>
        <taxon>Clostridia</taxon>
        <taxon>Eubacteriales</taxon>
        <taxon>Clostridiaceae</taxon>
        <taxon>Clostridium</taxon>
    </lineage>
</organism>
<dbReference type="STRING" id="272562.CA_C0638"/>
<dbReference type="RefSeq" id="WP_010963957.1">
    <property type="nucleotide sequence ID" value="NC_003030.1"/>
</dbReference>
<dbReference type="PIR" id="D96978">
    <property type="entry name" value="D96978"/>
</dbReference>
<sequence length="617" mass="69379">MAGLSKINNASSRGEAISKKISFDVGDTFSARVISEKDGGNEVTLKTSDGWSFNAKVENPSDINDGQASKFVVTGVEDGKIKLKFVQNENIDQSTANGKNILGELVNELGLSKSDVDENVLKLMLKYNMPLTKENIAKMETILDFNDKLSNEADKSDEFIMKYLQNRSIAPDSEEGVNIINTLKGLSENLKGMSSEDMFTLIENNIDITPNNVESYKKLFKGETSIYNELKNIEESLSDGNSASFIKESVKDDIKDLSNINIKEAIQQHNEEVISSTSKQASQESNINKLQDNLKLLDSMKEILSKNDLTEVVVDGKKVNIANIIKDYVSENWQDITKFSKEQLVGNMMNKILSETGMNKEQLIAVFKELINNSDMTETEVNNLLKNLEPKDSENLASTAFKAEEQTLLNKVDANKGQILKNDNMPQIQPKTTAENVKQEINLKINNMKDIVGKLLSESNNGNANMQDTIAALIKNNINDFKVFNSVSNEYYYMDVPIRNNNDDYQCKLIIKDDRKSGKRVDSKNVKIVTSVKTVNMGEVDAYITVLNNSMSINVKCDKDWVKILDKAKANAVKKISDMGYNINMTVEKKKEDKEIDIVECREFFNDKEYFKLDTRV</sequence>
<gene>
    <name evidence="1" type="ordered locus">CA_C0638</name>
</gene>
<dbReference type="eggNOG" id="ENOG5033KQV">
    <property type="taxonomic scope" value="Bacteria"/>
</dbReference>
<dbReference type="PATRIC" id="fig|272562.8.peg.841"/>
<dbReference type="EMBL" id="AE001437">
    <property type="protein sequence ID" value="AAK78615.1"/>
    <property type="molecule type" value="Genomic_DNA"/>
</dbReference>
<dbReference type="AlphaFoldDB" id="Q97LC4"/>
<evidence type="ECO:0000313" key="1">
    <source>
        <dbReference type="EMBL" id="AAK78615.1"/>
    </source>
</evidence>
<keyword evidence="2" id="KW-1185">Reference proteome</keyword>
<name>Q97LC4_CLOAB</name>
<dbReference type="KEGG" id="cac:CA_C0638"/>
<accession>Q97LC4</accession>
<reference evidence="1 2" key="1">
    <citation type="journal article" date="2001" name="J. Bacteriol.">
        <title>Genome sequence and comparative analysis of the solvent-producing bacterium Clostridium acetobutylicum.</title>
        <authorList>
            <person name="Nolling J."/>
            <person name="Breton G."/>
            <person name="Omelchenko M.V."/>
            <person name="Makarova K.S."/>
            <person name="Zeng Q."/>
            <person name="Gibson R."/>
            <person name="Lee H.M."/>
            <person name="Dubois J."/>
            <person name="Qiu D."/>
            <person name="Hitti J."/>
            <person name="Wolf Y.I."/>
            <person name="Tatusov R.L."/>
            <person name="Sabathe F."/>
            <person name="Doucette-Stamm L."/>
            <person name="Soucaille P."/>
            <person name="Daly M.J."/>
            <person name="Bennett G.N."/>
            <person name="Koonin E.V."/>
            <person name="Smith D.R."/>
        </authorList>
    </citation>
    <scope>NUCLEOTIDE SEQUENCE [LARGE SCALE GENOMIC DNA]</scope>
    <source>
        <strain evidence="2">ATCC 824 / DSM 792 / JCM 1419 / LMG 5710 / VKM B-1787</strain>
    </source>
</reference>
<dbReference type="Proteomes" id="UP000000814">
    <property type="component" value="Chromosome"/>
</dbReference>
<dbReference type="GeneID" id="44997149"/>